<proteinExistence type="inferred from homology"/>
<reference evidence="5 6" key="1">
    <citation type="submission" date="2019-10" db="EMBL/GenBank/DDBJ databases">
        <authorList>
            <person name="Karimi E."/>
        </authorList>
    </citation>
    <scope>NUCLEOTIDE SEQUENCE [LARGE SCALE GENOMIC DNA]</scope>
    <source>
        <strain evidence="5">Sphingobacterium sp. 8BC</strain>
    </source>
</reference>
<accession>A0A654CQJ7</accession>
<dbReference type="Gene3D" id="1.10.443.10">
    <property type="entry name" value="Intergrase catalytic core"/>
    <property type="match status" value="1"/>
</dbReference>
<evidence type="ECO:0000313" key="5">
    <source>
        <dbReference type="EMBL" id="VXC95209.1"/>
    </source>
</evidence>
<dbReference type="InterPro" id="IPR002104">
    <property type="entry name" value="Integrase_catalytic"/>
</dbReference>
<sequence length="331" mass="37636">MSRKEDIFMRKQFVGIYAPYLEQYLADKRQLGFKQNTEEVILGRFDRFTVERGEKHVGITAELSQAWLKEGINLSGSYNYHRVILLNQLAAFLNERGIGSYVSRLPVFKLDFAPHIYTQAELQKLFDAADSYRINKGTRQSMFAMPALLRLLYSTGLRGGEALALAVKDVNLDDQYLIVRDSKNGQQRAIPFSDSMATVLKQYACYRDKLPVNLVKADRFFIAPDGRRISRDMISKWFAHLLSIAGINAGRGVTPHALRHTFSVHSLAMMAERGTDIYCSLPILSTYLGHKAIESTNHYVRLVASMFPDLLKDVDRICINVFPNATGYETY</sequence>
<dbReference type="GO" id="GO:0006310">
    <property type="term" value="P:DNA recombination"/>
    <property type="evidence" value="ECO:0007669"/>
    <property type="project" value="UniProtKB-KW"/>
</dbReference>
<dbReference type="SUPFAM" id="SSF56349">
    <property type="entry name" value="DNA breaking-rejoining enzymes"/>
    <property type="match status" value="1"/>
</dbReference>
<dbReference type="PANTHER" id="PTHR30349">
    <property type="entry name" value="PHAGE INTEGRASE-RELATED"/>
    <property type="match status" value="1"/>
</dbReference>
<dbReference type="InterPro" id="IPR013762">
    <property type="entry name" value="Integrase-like_cat_sf"/>
</dbReference>
<dbReference type="PANTHER" id="PTHR30349:SF41">
    <property type="entry name" value="INTEGRASE_RECOMBINASE PROTEIN MJ0367-RELATED"/>
    <property type="match status" value="1"/>
</dbReference>
<dbReference type="GO" id="GO:0003677">
    <property type="term" value="F:DNA binding"/>
    <property type="evidence" value="ECO:0007669"/>
    <property type="project" value="UniProtKB-KW"/>
</dbReference>
<keyword evidence="2" id="KW-0238">DNA-binding</keyword>
<comment type="similarity">
    <text evidence="1">Belongs to the 'phage' integrase family.</text>
</comment>
<evidence type="ECO:0000256" key="1">
    <source>
        <dbReference type="ARBA" id="ARBA00008857"/>
    </source>
</evidence>
<protein>
    <recommendedName>
        <fullName evidence="4">Tyr recombinase domain-containing protein</fullName>
    </recommendedName>
</protein>
<evidence type="ECO:0000313" key="6">
    <source>
        <dbReference type="Proteomes" id="UP000432350"/>
    </source>
</evidence>
<name>A0A654CQJ7_SPHMU</name>
<dbReference type="InterPro" id="IPR011010">
    <property type="entry name" value="DNA_brk_join_enz"/>
</dbReference>
<dbReference type="EMBL" id="CABWMV010000024">
    <property type="protein sequence ID" value="VXC95209.1"/>
    <property type="molecule type" value="Genomic_DNA"/>
</dbReference>
<organism evidence="5 6">
    <name type="scientific">Sphingobacterium multivorum</name>
    <dbReference type="NCBI Taxonomy" id="28454"/>
    <lineage>
        <taxon>Bacteria</taxon>
        <taxon>Pseudomonadati</taxon>
        <taxon>Bacteroidota</taxon>
        <taxon>Sphingobacteriia</taxon>
        <taxon>Sphingobacteriales</taxon>
        <taxon>Sphingobacteriaceae</taxon>
        <taxon>Sphingobacterium</taxon>
    </lineage>
</organism>
<dbReference type="Pfam" id="PF00589">
    <property type="entry name" value="Phage_integrase"/>
    <property type="match status" value="1"/>
</dbReference>
<gene>
    <name evidence="5" type="ORF">SPHINGO8BC_51099</name>
</gene>
<dbReference type="GO" id="GO:0015074">
    <property type="term" value="P:DNA integration"/>
    <property type="evidence" value="ECO:0007669"/>
    <property type="project" value="InterPro"/>
</dbReference>
<keyword evidence="3" id="KW-0233">DNA recombination</keyword>
<feature type="domain" description="Tyr recombinase" evidence="4">
    <location>
        <begin position="112"/>
        <end position="316"/>
    </location>
</feature>
<evidence type="ECO:0000256" key="2">
    <source>
        <dbReference type="ARBA" id="ARBA00023125"/>
    </source>
</evidence>
<dbReference type="AlphaFoldDB" id="A0A654CQJ7"/>
<dbReference type="PROSITE" id="PS51898">
    <property type="entry name" value="TYR_RECOMBINASE"/>
    <property type="match status" value="1"/>
</dbReference>
<dbReference type="InterPro" id="IPR050090">
    <property type="entry name" value="Tyrosine_recombinase_XerCD"/>
</dbReference>
<evidence type="ECO:0000256" key="3">
    <source>
        <dbReference type="ARBA" id="ARBA00023172"/>
    </source>
</evidence>
<dbReference type="Proteomes" id="UP000432350">
    <property type="component" value="Unassembled WGS sequence"/>
</dbReference>
<evidence type="ECO:0000259" key="4">
    <source>
        <dbReference type="PROSITE" id="PS51898"/>
    </source>
</evidence>